<keyword evidence="2" id="KW-1185">Reference proteome</keyword>
<accession>A0A9P7QZ96</accession>
<organism evidence="1 2">
    <name type="scientific">Colletotrichum scovillei</name>
    <dbReference type="NCBI Taxonomy" id="1209932"/>
    <lineage>
        <taxon>Eukaryota</taxon>
        <taxon>Fungi</taxon>
        <taxon>Dikarya</taxon>
        <taxon>Ascomycota</taxon>
        <taxon>Pezizomycotina</taxon>
        <taxon>Sordariomycetes</taxon>
        <taxon>Hypocreomycetidae</taxon>
        <taxon>Glomerellales</taxon>
        <taxon>Glomerellaceae</taxon>
        <taxon>Colletotrichum</taxon>
        <taxon>Colletotrichum acutatum species complex</taxon>
    </lineage>
</organism>
<comment type="caution">
    <text evidence="1">The sequence shown here is derived from an EMBL/GenBank/DDBJ whole genome shotgun (WGS) entry which is preliminary data.</text>
</comment>
<dbReference type="EMBL" id="JAESDN010000010">
    <property type="protein sequence ID" value="KAG7044940.1"/>
    <property type="molecule type" value="Genomic_DNA"/>
</dbReference>
<gene>
    <name evidence="1" type="ORF">JMJ77_004398</name>
</gene>
<reference evidence="1" key="1">
    <citation type="submission" date="2021-05" db="EMBL/GenBank/DDBJ databases">
        <title>Comparative genomics of three Colletotrichum scovillei strains and genetic complementation revealed genes involved fungal growth and virulence on chili pepper.</title>
        <authorList>
            <person name="Hsieh D.-K."/>
            <person name="Chuang S.-C."/>
            <person name="Chen C.-Y."/>
            <person name="Chao Y.-T."/>
            <person name="Lu M.-Y.J."/>
            <person name="Lee M.-H."/>
            <person name="Shih M.-C."/>
        </authorList>
    </citation>
    <scope>NUCLEOTIDE SEQUENCE</scope>
    <source>
        <strain evidence="1">Coll-153</strain>
    </source>
</reference>
<evidence type="ECO:0000313" key="1">
    <source>
        <dbReference type="EMBL" id="KAG7044940.1"/>
    </source>
</evidence>
<proteinExistence type="predicted"/>
<protein>
    <submittedName>
        <fullName evidence="1">Ankyrin repeat-containing protein</fullName>
    </submittedName>
</protein>
<name>A0A9P7QZ96_9PEZI</name>
<dbReference type="Proteomes" id="UP000699042">
    <property type="component" value="Unassembled WGS sequence"/>
</dbReference>
<evidence type="ECO:0000313" key="2">
    <source>
        <dbReference type="Proteomes" id="UP000699042"/>
    </source>
</evidence>
<sequence length="687" mass="78855">MAEALGLASSVIAVVELTGKVAGASIKLINLWKEIKNVPVELLEKVERLRDFEDFLLETESQAASSPLPQQAWNSALLQKYIARTRAVLKDLQDMVDQLYAQVTDPRKLKRKLASTKVVLRKEDLSALDSKLNLALELFKLAREQYLTSLMSYSVMVQLQQSSDIKSIQMSPGQVASRGQTEDNSVDCGTNTNQSLIVKAPAMATFSHRRTMFGRIGLSWKSDVGYKLHAQPPSWLAGSVYSVLAQKSLCGWQLSLRSYEVVEYFSDELFAAMWSDNCPAFFKRLHNQNMSPFVRVGDGSTLLEFAFQQGSLNIIKKLLECGLGSCVLENSSKSNRSYPWVIDSLAWFWVYKEANCGKIHTALVELSKYGLDDFLEGPEVFDVYCEAFPAIAGFRVLSEYAGRRRYQSFPFKKRLQHFRAIVWRAQDGQLSLDELHFLLPETKNLTIDDLMSSRSTGYCSLFHSLAYGLVRQPVKPYDTNREPMSQIQWCGLLRTCLQLDPAGLHHLEVAEFHDSAITRFQTPFSFLIDHAPHGLFDFIPSGRWPSFFQRIQSGMSAWLDVLTLNGTDLLEYGRKERRLHDEGLIFLHAHYEISHLSLRLRLLGITYGKSKDDWRFWWVHEYEHYVGDFWDMVHQVDLDVKVPGSWVDESDHDHYSPYMEERPRGEWFFEEHMPVIWSEHREVKAPL</sequence>
<dbReference type="AlphaFoldDB" id="A0A9P7QZ96"/>